<organism evidence="1 2">
    <name type="scientific">Streptococcus rubneri</name>
    <dbReference type="NCBI Taxonomy" id="1234680"/>
    <lineage>
        <taxon>Bacteria</taxon>
        <taxon>Bacillati</taxon>
        <taxon>Bacillota</taxon>
        <taxon>Bacilli</taxon>
        <taxon>Lactobacillales</taxon>
        <taxon>Streptococcaceae</taxon>
        <taxon>Streptococcus</taxon>
    </lineage>
</organism>
<reference evidence="1 2" key="1">
    <citation type="submission" date="2019-04" db="EMBL/GenBank/DDBJ databases">
        <title>Genome sequencing of Streptococcus rubneri DSM 26920(T).</title>
        <authorList>
            <person name="Kook J.-K."/>
            <person name="Park S.-N."/>
            <person name="Lim Y.K."/>
        </authorList>
    </citation>
    <scope>NUCLEOTIDE SEQUENCE [LARGE SCALE GENOMIC DNA]</scope>
    <source>
        <strain evidence="1 2">DSM 26920</strain>
    </source>
</reference>
<dbReference type="Proteomes" id="UP000297986">
    <property type="component" value="Unassembled WGS sequence"/>
</dbReference>
<dbReference type="Pfam" id="PF06279">
    <property type="entry name" value="DUF1033"/>
    <property type="match status" value="1"/>
</dbReference>
<dbReference type="InterPro" id="IPR010434">
    <property type="entry name" value="DUF1033"/>
</dbReference>
<proteinExistence type="predicted"/>
<name>A0A4Z1DTC1_9STRE</name>
<dbReference type="EMBL" id="SRRP01000002">
    <property type="protein sequence ID" value="TGN91116.1"/>
    <property type="molecule type" value="Genomic_DNA"/>
</dbReference>
<dbReference type="AlphaFoldDB" id="A0A4Z1DTC1"/>
<sequence length="130" mass="15906">MYQVIEMYGDSEPWWFLEDWEKDIVSSRHFDDYYEALKYYKQKWLVLRGQSPLFKSRSDLMTIFWDPQDRRWCEECVEYVQQYHSIALLENDEKIPNSKLRPGYEKGNGHRIHRSCKIGFDTKKIETRNP</sequence>
<evidence type="ECO:0000313" key="1">
    <source>
        <dbReference type="EMBL" id="TGN91116.1"/>
    </source>
</evidence>
<keyword evidence="2" id="KW-1185">Reference proteome</keyword>
<accession>A0A4Z1DTC1</accession>
<dbReference type="OrthoDB" id="2389779at2"/>
<protein>
    <submittedName>
        <fullName evidence="1">DUF1033 family protein</fullName>
    </submittedName>
</protein>
<dbReference type="RefSeq" id="WP_135783153.1">
    <property type="nucleotide sequence ID" value="NZ_MRXY01000006.1"/>
</dbReference>
<evidence type="ECO:0000313" key="2">
    <source>
        <dbReference type="Proteomes" id="UP000297986"/>
    </source>
</evidence>
<comment type="caution">
    <text evidence="1">The sequence shown here is derived from an EMBL/GenBank/DDBJ whole genome shotgun (WGS) entry which is preliminary data.</text>
</comment>
<gene>
    <name evidence="1" type="ORF">E5S68_08380</name>
</gene>